<dbReference type="Proteomes" id="UP001153076">
    <property type="component" value="Unassembled WGS sequence"/>
</dbReference>
<feature type="compositionally biased region" description="Polar residues" evidence="1">
    <location>
        <begin position="1"/>
        <end position="14"/>
    </location>
</feature>
<protein>
    <recommendedName>
        <fullName evidence="4">DUF4283 domain-containing protein</fullName>
    </recommendedName>
</protein>
<reference evidence="2" key="1">
    <citation type="submission" date="2022-04" db="EMBL/GenBank/DDBJ databases">
        <title>Carnegiea gigantea Genome sequencing and assembly v2.</title>
        <authorList>
            <person name="Copetti D."/>
            <person name="Sanderson M.J."/>
            <person name="Burquez A."/>
            <person name="Wojciechowski M.F."/>
        </authorList>
    </citation>
    <scope>NUCLEOTIDE SEQUENCE</scope>
    <source>
        <strain evidence="2">SGP5-SGP5p</strain>
        <tissue evidence="2">Aerial part</tissue>
    </source>
</reference>
<keyword evidence="3" id="KW-1185">Reference proteome</keyword>
<evidence type="ECO:0000313" key="2">
    <source>
        <dbReference type="EMBL" id="KAJ8443741.1"/>
    </source>
</evidence>
<organism evidence="2 3">
    <name type="scientific">Carnegiea gigantea</name>
    <dbReference type="NCBI Taxonomy" id="171969"/>
    <lineage>
        <taxon>Eukaryota</taxon>
        <taxon>Viridiplantae</taxon>
        <taxon>Streptophyta</taxon>
        <taxon>Embryophyta</taxon>
        <taxon>Tracheophyta</taxon>
        <taxon>Spermatophyta</taxon>
        <taxon>Magnoliopsida</taxon>
        <taxon>eudicotyledons</taxon>
        <taxon>Gunneridae</taxon>
        <taxon>Pentapetalae</taxon>
        <taxon>Caryophyllales</taxon>
        <taxon>Cactineae</taxon>
        <taxon>Cactaceae</taxon>
        <taxon>Cactoideae</taxon>
        <taxon>Echinocereeae</taxon>
        <taxon>Carnegiea</taxon>
    </lineage>
</organism>
<proteinExistence type="predicted"/>
<evidence type="ECO:0000313" key="3">
    <source>
        <dbReference type="Proteomes" id="UP001153076"/>
    </source>
</evidence>
<name>A0A9Q1KGA6_9CARY</name>
<comment type="caution">
    <text evidence="2">The sequence shown here is derived from an EMBL/GenBank/DDBJ whole genome shotgun (WGS) entry which is preliminary data.</text>
</comment>
<dbReference type="PANTHER" id="PTHR33710:SF86">
    <property type="entry name" value="VIRAL MOVEMENT PROTEIN"/>
    <property type="match status" value="1"/>
</dbReference>
<dbReference type="AlphaFoldDB" id="A0A9Q1KGA6"/>
<dbReference type="EMBL" id="JAKOGI010000113">
    <property type="protein sequence ID" value="KAJ8443741.1"/>
    <property type="molecule type" value="Genomic_DNA"/>
</dbReference>
<feature type="region of interest" description="Disordered" evidence="1">
    <location>
        <begin position="1"/>
        <end position="47"/>
    </location>
</feature>
<dbReference type="PANTHER" id="PTHR33710">
    <property type="entry name" value="BNAC02G09200D PROTEIN"/>
    <property type="match status" value="1"/>
</dbReference>
<dbReference type="OrthoDB" id="991972at2759"/>
<sequence length="601" mass="68735">MAQQDGSSQPQEAQQGIDATHGEKLEVGPGPANRESDLPVAPTGSLSVPADGPVAASLKLMIEEEAVVEFEDEEKAEQIALSMIGRLNTTNSFNIEAMKSTLKNVWKPIRGIIIKQLDQNLFIFQVLLEKCLTNSMGKFVCVDDENLMGIDKSLNFIADIDITKPLPRGIKVKVCRKPIWFNIKYVRLLDLCYAYGMLDHIYRGWKLYDDNVPEPFLPYGPQLRASTIKSRRKAKKVKTKLIFDNPLAADVTPNLNKDEHDSIMMNIDEAKIIIPGIEMFKRKSLKAATFDGYTGIVIACRGRSGGSALSWKVKLRVSLLSMAMNHIDVISSKWRFTGIYGFPKTQNKLKTCDLIFDLCHHHFSLPWLVVTQWNGQEEDSSVAEILDRFYATSEWSAHFSMAKVHHIDDGISDHLSILLNCFDTHQSRTRGRRKRFENMWALDQKWEDIIRLAWSQFVEEDVVGMIQKERNLFAQIREWRRLEEVMWWQQSRVSYMQHGDRNIGWFHQRANGRHALNFITKLKGANGAMYSSQEDLERVVAYYFATLFTSSKPSQLNELLDYVTPKLISLEPPLCVILGLMIRLCGITPRMVNFLLNLLIM</sequence>
<evidence type="ECO:0008006" key="4">
    <source>
        <dbReference type="Google" id="ProtNLM"/>
    </source>
</evidence>
<evidence type="ECO:0000256" key="1">
    <source>
        <dbReference type="SAM" id="MobiDB-lite"/>
    </source>
</evidence>
<gene>
    <name evidence="2" type="ORF">Cgig2_029646</name>
</gene>
<accession>A0A9Q1KGA6</accession>